<reference evidence="7" key="1">
    <citation type="submission" date="2020-02" db="EMBL/GenBank/DDBJ databases">
        <authorList>
            <person name="Meier V. D."/>
        </authorList>
    </citation>
    <scope>NUCLEOTIDE SEQUENCE</scope>
    <source>
        <strain evidence="7">AVDCRST_MAG31</strain>
    </source>
</reference>
<comment type="similarity">
    <text evidence="1">Belongs to the thiolase-like superfamily. Chalcone/stilbene synthases family.</text>
</comment>
<dbReference type="CDD" id="cd00831">
    <property type="entry name" value="CHS_like"/>
    <property type="match status" value="1"/>
</dbReference>
<dbReference type="EMBL" id="CADCWA010000160">
    <property type="protein sequence ID" value="CAA9526972.1"/>
    <property type="molecule type" value="Genomic_DNA"/>
</dbReference>
<evidence type="ECO:0000256" key="4">
    <source>
        <dbReference type="PIRSR" id="PIRSR000451-1"/>
    </source>
</evidence>
<dbReference type="InterPro" id="IPR011141">
    <property type="entry name" value="Polyketide_synthase_type-III"/>
</dbReference>
<dbReference type="InterPro" id="IPR016039">
    <property type="entry name" value="Thiolase-like"/>
</dbReference>
<gene>
    <name evidence="7" type="ORF">AVDCRST_MAG31-2016</name>
</gene>
<evidence type="ECO:0000313" key="7">
    <source>
        <dbReference type="EMBL" id="CAA9526972.1"/>
    </source>
</evidence>
<dbReference type="PANTHER" id="PTHR11877">
    <property type="entry name" value="HYDROXYMETHYLGLUTARYL-COA SYNTHASE"/>
    <property type="match status" value="1"/>
</dbReference>
<keyword evidence="3 7" id="KW-0012">Acyltransferase</keyword>
<organism evidence="7">
    <name type="scientific">uncultured Sphingomonas sp</name>
    <dbReference type="NCBI Taxonomy" id="158754"/>
    <lineage>
        <taxon>Bacteria</taxon>
        <taxon>Pseudomonadati</taxon>
        <taxon>Pseudomonadota</taxon>
        <taxon>Alphaproteobacteria</taxon>
        <taxon>Sphingomonadales</taxon>
        <taxon>Sphingomonadaceae</taxon>
        <taxon>Sphingomonas</taxon>
        <taxon>environmental samples</taxon>
    </lineage>
</organism>
<dbReference type="InterPro" id="IPR012328">
    <property type="entry name" value="Chalcone/stilbene_synt_C"/>
</dbReference>
<accession>A0A6J4TMC0</accession>
<dbReference type="PIRSF" id="PIRSF000451">
    <property type="entry name" value="PKS_III"/>
    <property type="match status" value="1"/>
</dbReference>
<evidence type="ECO:0000256" key="1">
    <source>
        <dbReference type="ARBA" id="ARBA00005531"/>
    </source>
</evidence>
<protein>
    <submittedName>
        <fullName evidence="7">Naringenin-chalcone synthase</fullName>
        <ecNumber evidence="7">2.3.1.74</ecNumber>
    </submittedName>
</protein>
<dbReference type="EC" id="2.3.1.74" evidence="7"/>
<proteinExistence type="inferred from homology"/>
<evidence type="ECO:0000259" key="6">
    <source>
        <dbReference type="Pfam" id="PF02797"/>
    </source>
</evidence>
<dbReference type="InterPro" id="IPR001099">
    <property type="entry name" value="Chalcone/stilbene_synt_N"/>
</dbReference>
<dbReference type="Pfam" id="PF00195">
    <property type="entry name" value="Chal_sti_synt_N"/>
    <property type="match status" value="1"/>
</dbReference>
<dbReference type="SUPFAM" id="SSF53901">
    <property type="entry name" value="Thiolase-like"/>
    <property type="match status" value="2"/>
</dbReference>
<dbReference type="GO" id="GO:0016210">
    <property type="term" value="F:naringenin-chalcone synthase activity"/>
    <property type="evidence" value="ECO:0007669"/>
    <property type="project" value="UniProtKB-EC"/>
</dbReference>
<dbReference type="PANTHER" id="PTHR11877:SF99">
    <property type="entry name" value="1,3,6,8-TETRAHYDROXYNAPHTHALENE SYNTHASE"/>
    <property type="match status" value="1"/>
</dbReference>
<feature type="domain" description="Chalcone/stilbene synthase C-terminal" evidence="6">
    <location>
        <begin position="210"/>
        <end position="346"/>
    </location>
</feature>
<sequence length="350" mass="36490">MRPVPLLSLATAVPPHTLSQTDAKAIARELFAGRTALFDRLQGVFDNAGIDRRNTVAPLEWYAGDHRWESRNRLYLEAAEALFIDAAAKAIAAAGLQAEDIDGVVSVSTTGIATPSLEARAGPALGLRPNVRRLPVFGLGCAGGISGLATAARLAAAEPGSRWLFVCVETCSISIRLDSDDPAALVATALFGDGAAAAVVEGDAGGLGAITSAGEKLWPDTLGIMGWRVEDPGFAVVFDRAIPPFVTAELAAAIAGLLEEFGITLDEIGRLCCHPGGAKVVEAIENAMALEPGTLDLERQVLREHGNMSAPTVLFVLEQLLARGLPERTLMTAFGPGFTCAGLMLERAAA</sequence>
<name>A0A6J4TMC0_9SPHN</name>
<dbReference type="RefSeq" id="WP_294170332.1">
    <property type="nucleotide sequence ID" value="NZ_CADCWA010000160.1"/>
</dbReference>
<dbReference type="Gene3D" id="3.40.47.10">
    <property type="match status" value="2"/>
</dbReference>
<dbReference type="GO" id="GO:0030639">
    <property type="term" value="P:polyketide biosynthetic process"/>
    <property type="evidence" value="ECO:0007669"/>
    <property type="project" value="TreeGrafter"/>
</dbReference>
<dbReference type="AlphaFoldDB" id="A0A6J4TMC0"/>
<evidence type="ECO:0000256" key="2">
    <source>
        <dbReference type="ARBA" id="ARBA00022679"/>
    </source>
</evidence>
<feature type="domain" description="Chalcone/stilbene synthase N-terminal" evidence="5">
    <location>
        <begin position="64"/>
        <end position="203"/>
    </location>
</feature>
<keyword evidence="2 7" id="KW-0808">Transferase</keyword>
<evidence type="ECO:0000259" key="5">
    <source>
        <dbReference type="Pfam" id="PF00195"/>
    </source>
</evidence>
<dbReference type="Pfam" id="PF02797">
    <property type="entry name" value="Chal_sti_synt_C"/>
    <property type="match status" value="1"/>
</dbReference>
<evidence type="ECO:0000256" key="3">
    <source>
        <dbReference type="ARBA" id="ARBA00023315"/>
    </source>
</evidence>
<feature type="active site" description="Acyl-thioester intermediate" evidence="4">
    <location>
        <position position="141"/>
    </location>
</feature>